<evidence type="ECO:0000313" key="1">
    <source>
        <dbReference type="EMBL" id="KAF5326095.1"/>
    </source>
</evidence>
<dbReference type="Pfam" id="PF04568">
    <property type="entry name" value="IATP"/>
    <property type="match status" value="1"/>
</dbReference>
<protein>
    <submittedName>
        <fullName evidence="1">Uncharacterized protein</fullName>
    </submittedName>
</protein>
<proteinExistence type="predicted"/>
<dbReference type="OrthoDB" id="5532350at2759"/>
<dbReference type="GO" id="GO:0005739">
    <property type="term" value="C:mitochondrion"/>
    <property type="evidence" value="ECO:0007669"/>
    <property type="project" value="UniProtKB-SubCell"/>
</dbReference>
<gene>
    <name evidence="1" type="ORF">D9611_000855</name>
</gene>
<evidence type="ECO:0000313" key="2">
    <source>
        <dbReference type="Proteomes" id="UP000541558"/>
    </source>
</evidence>
<dbReference type="Proteomes" id="UP000541558">
    <property type="component" value="Unassembled WGS sequence"/>
</dbReference>
<name>A0A8H5F6Z1_9AGAR</name>
<organism evidence="1 2">
    <name type="scientific">Ephemerocybe angulata</name>
    <dbReference type="NCBI Taxonomy" id="980116"/>
    <lineage>
        <taxon>Eukaryota</taxon>
        <taxon>Fungi</taxon>
        <taxon>Dikarya</taxon>
        <taxon>Basidiomycota</taxon>
        <taxon>Agaricomycotina</taxon>
        <taxon>Agaricomycetes</taxon>
        <taxon>Agaricomycetidae</taxon>
        <taxon>Agaricales</taxon>
        <taxon>Agaricineae</taxon>
        <taxon>Psathyrellaceae</taxon>
        <taxon>Ephemerocybe</taxon>
    </lineage>
</organism>
<dbReference type="GO" id="GO:0042030">
    <property type="term" value="F:ATPase inhibitor activity"/>
    <property type="evidence" value="ECO:0007669"/>
    <property type="project" value="InterPro"/>
</dbReference>
<dbReference type="EMBL" id="JAACJK010000163">
    <property type="protein sequence ID" value="KAF5326095.1"/>
    <property type="molecule type" value="Genomic_DNA"/>
</dbReference>
<dbReference type="Gene3D" id="1.20.5.500">
    <property type="entry name" value="Single helix bin"/>
    <property type="match status" value="1"/>
</dbReference>
<accession>A0A8H5F6Z1</accession>
<reference evidence="1 2" key="1">
    <citation type="journal article" date="2020" name="ISME J.">
        <title>Uncovering the hidden diversity of litter-decomposition mechanisms in mushroom-forming fungi.</title>
        <authorList>
            <person name="Floudas D."/>
            <person name="Bentzer J."/>
            <person name="Ahren D."/>
            <person name="Johansson T."/>
            <person name="Persson P."/>
            <person name="Tunlid A."/>
        </authorList>
    </citation>
    <scope>NUCLEOTIDE SEQUENCE [LARGE SCALE GENOMIC DNA]</scope>
    <source>
        <strain evidence="1 2">CBS 175.51</strain>
    </source>
</reference>
<comment type="caution">
    <text evidence="1">The sequence shown here is derived from an EMBL/GenBank/DDBJ whole genome shotgun (WGS) entry which is preliminary data.</text>
</comment>
<sequence length="86" mass="9716">MLALRRTAVVAASSRRAAVGAVRMYTVPGRAEGSVAQSKGFSKKEKAHEDQYIHQHEQDQIRKLRDEVAKKQAELEKLEKNAEKKQ</sequence>
<keyword evidence="2" id="KW-1185">Reference proteome</keyword>
<dbReference type="InterPro" id="IPR007648">
    <property type="entry name" value="ATPase_inhibitor_mt"/>
</dbReference>